<sequence>MRRILTLLAVLAFSSAAQAQTYPERTESGLNDFANIVNSITEARINTRLAEYASEHDTEVAVVTLSSLQFYANDSSIEEYSNALFNQWALGNDETNKGILLLVFRDDREVRLIVGDGYDDTITAQTDLIVSNDILPQFRDSKYSEGIEYGVDGIFDRVINAPEAPTQSVESTQSETGEGSSNTLYYILGAIGAAIAGIIGLNRRNAAKFAAQACTNCGKTGLQKSREVLREPTLEENGAGETRITCPACGHIDVTPYTISKRTPEKAEAGGTSSGSGSTGKW</sequence>
<dbReference type="RefSeq" id="WP_049834495.1">
    <property type="nucleotide sequence ID" value="NZ_CP012160.1"/>
</dbReference>
<dbReference type="Pfam" id="PF04536">
    <property type="entry name" value="TPM_phosphatase"/>
    <property type="match status" value="1"/>
</dbReference>
<keyword evidence="2" id="KW-0472">Membrane</keyword>
<evidence type="ECO:0000313" key="6">
    <source>
        <dbReference type="Proteomes" id="UP000067444"/>
    </source>
</evidence>
<name>A0A0K0Y5F6_9RHOB</name>
<feature type="transmembrane region" description="Helical" evidence="2">
    <location>
        <begin position="183"/>
        <end position="201"/>
    </location>
</feature>
<feature type="compositionally biased region" description="Gly residues" evidence="1">
    <location>
        <begin position="272"/>
        <end position="282"/>
    </location>
</feature>
<organism evidence="5 6">
    <name type="scientific">Octadecabacter temperatus</name>
    <dbReference type="NCBI Taxonomy" id="1458307"/>
    <lineage>
        <taxon>Bacteria</taxon>
        <taxon>Pseudomonadati</taxon>
        <taxon>Pseudomonadota</taxon>
        <taxon>Alphaproteobacteria</taxon>
        <taxon>Rhodobacterales</taxon>
        <taxon>Roseobacteraceae</taxon>
        <taxon>Octadecabacter</taxon>
    </lineage>
</organism>
<dbReference type="KEGG" id="otm:OSB_16310"/>
<dbReference type="Proteomes" id="UP000067444">
    <property type="component" value="Chromosome"/>
</dbReference>
<evidence type="ECO:0000256" key="2">
    <source>
        <dbReference type="SAM" id="Phobius"/>
    </source>
</evidence>
<feature type="signal peptide" evidence="3">
    <location>
        <begin position="1"/>
        <end position="19"/>
    </location>
</feature>
<keyword evidence="2" id="KW-0812">Transmembrane</keyword>
<gene>
    <name evidence="5" type="ORF">OSB_16310</name>
</gene>
<dbReference type="PANTHER" id="PTHR30373">
    <property type="entry name" value="UPF0603 PROTEIN YGCG"/>
    <property type="match status" value="1"/>
</dbReference>
<proteinExistence type="predicted"/>
<feature type="chain" id="PRO_5043848055" description="TPM domain-containing protein" evidence="3">
    <location>
        <begin position="20"/>
        <end position="282"/>
    </location>
</feature>
<dbReference type="InterPro" id="IPR007621">
    <property type="entry name" value="TPM_dom"/>
</dbReference>
<dbReference type="Gene3D" id="3.10.310.50">
    <property type="match status" value="1"/>
</dbReference>
<evidence type="ECO:0000256" key="1">
    <source>
        <dbReference type="SAM" id="MobiDB-lite"/>
    </source>
</evidence>
<keyword evidence="3" id="KW-0732">Signal</keyword>
<dbReference type="OrthoDB" id="9810918at2"/>
<dbReference type="NCBIfam" id="TIGR01167">
    <property type="entry name" value="LPXTG_anchor"/>
    <property type="match status" value="1"/>
</dbReference>
<feature type="region of interest" description="Disordered" evidence="1">
    <location>
        <begin position="260"/>
        <end position="282"/>
    </location>
</feature>
<dbReference type="STRING" id="1458307.OSB_16310"/>
<dbReference type="PANTHER" id="PTHR30373:SF2">
    <property type="entry name" value="UPF0603 PROTEIN YGCG"/>
    <property type="match status" value="1"/>
</dbReference>
<dbReference type="AlphaFoldDB" id="A0A0K0Y5F6"/>
<reference evidence="5 6" key="1">
    <citation type="journal article" date="2015" name="Genome Announc.">
        <title>Closed Genome Sequence of Octadecabacter temperatus SB1, the First Mesophilic Species of the Genus Octadecabacter.</title>
        <authorList>
            <person name="Voget S."/>
            <person name="Billerbeck S."/>
            <person name="Simon M."/>
            <person name="Daniel R."/>
        </authorList>
    </citation>
    <scope>NUCLEOTIDE SEQUENCE [LARGE SCALE GENOMIC DNA]</scope>
    <source>
        <strain evidence="5 6">SB1</strain>
    </source>
</reference>
<evidence type="ECO:0000313" key="5">
    <source>
        <dbReference type="EMBL" id="AKS46180.1"/>
    </source>
</evidence>
<protein>
    <recommendedName>
        <fullName evidence="4">TPM domain-containing protein</fullName>
    </recommendedName>
</protein>
<keyword evidence="6" id="KW-1185">Reference proteome</keyword>
<accession>A0A0K0Y5F6</accession>
<dbReference type="EMBL" id="CP012160">
    <property type="protein sequence ID" value="AKS46180.1"/>
    <property type="molecule type" value="Genomic_DNA"/>
</dbReference>
<evidence type="ECO:0000259" key="4">
    <source>
        <dbReference type="Pfam" id="PF04536"/>
    </source>
</evidence>
<keyword evidence="2" id="KW-1133">Transmembrane helix</keyword>
<feature type="domain" description="TPM" evidence="4">
    <location>
        <begin position="31"/>
        <end position="156"/>
    </location>
</feature>
<evidence type="ECO:0000256" key="3">
    <source>
        <dbReference type="SAM" id="SignalP"/>
    </source>
</evidence>